<dbReference type="AlphaFoldDB" id="A0A9X4AAR7"/>
<dbReference type="RefSeq" id="WP_271880668.1">
    <property type="nucleotide sequence ID" value="NZ_JAOTGY010000004.1"/>
</dbReference>
<accession>A0A9X4AAR7</accession>
<gene>
    <name evidence="1" type="ORF">ODU72_02905</name>
</gene>
<comment type="caution">
    <text evidence="1">The sequence shown here is derived from an EMBL/GenBank/DDBJ whole genome shotgun (WGS) entry which is preliminary data.</text>
</comment>
<name>A0A9X4AAR7_LACAM</name>
<reference evidence="1" key="2">
    <citation type="submission" date="2022-10" db="EMBL/GenBank/DDBJ databases">
        <authorList>
            <person name="Kostovova I."/>
            <person name="Moravkova M."/>
            <person name="Pechar R."/>
        </authorList>
    </citation>
    <scope>NUCLEOTIDE SEQUENCE</scope>
    <source>
        <strain evidence="1">M490A</strain>
    </source>
</reference>
<organism evidence="1 2">
    <name type="scientific">Lactobacillus amylovorus</name>
    <dbReference type="NCBI Taxonomy" id="1604"/>
    <lineage>
        <taxon>Bacteria</taxon>
        <taxon>Bacillati</taxon>
        <taxon>Bacillota</taxon>
        <taxon>Bacilli</taxon>
        <taxon>Lactobacillales</taxon>
        <taxon>Lactobacillaceae</taxon>
        <taxon>Lactobacillus</taxon>
    </lineage>
</organism>
<evidence type="ECO:0000313" key="2">
    <source>
        <dbReference type="Proteomes" id="UP001141981"/>
    </source>
</evidence>
<dbReference type="EMBL" id="JAOTGY010000004">
    <property type="protein sequence ID" value="MDB6257634.1"/>
    <property type="molecule type" value="Genomic_DNA"/>
</dbReference>
<protein>
    <submittedName>
        <fullName evidence="1">Uncharacterized protein</fullName>
    </submittedName>
</protein>
<sequence length="62" mass="7405">MMNNREKIKVEYYTVDGKTHNFEASLVKTSTEESKDNQVMLEIFNHAIKTFNWQPINERKDI</sequence>
<reference evidence="1" key="1">
    <citation type="journal article" date="2022" name="Microorganisms">
        <title>Antibiotic Susceptibility, Resistance Gene Determinants and Corresponding Genomic Regions in Lactobacillus amylovorus Isolates Derived from Wild Boars and Domestic Pigs.</title>
        <authorList>
            <person name="Moravkova M."/>
            <person name="Kostovova I."/>
            <person name="Kavanova K."/>
            <person name="Pechar R."/>
            <person name="Stanek S."/>
            <person name="Brychta A."/>
            <person name="Zeman M."/>
            <person name="Kubasova T."/>
        </authorList>
    </citation>
    <scope>NUCLEOTIDE SEQUENCE</scope>
    <source>
        <strain evidence="1">M490A</strain>
    </source>
</reference>
<dbReference type="Proteomes" id="UP001141981">
    <property type="component" value="Unassembled WGS sequence"/>
</dbReference>
<proteinExistence type="predicted"/>
<evidence type="ECO:0000313" key="1">
    <source>
        <dbReference type="EMBL" id="MDB6257634.1"/>
    </source>
</evidence>